<comment type="caution">
    <text evidence="2">The sequence shown here is derived from an EMBL/GenBank/DDBJ whole genome shotgun (WGS) entry which is preliminary data.</text>
</comment>
<proteinExistence type="inferred from homology"/>
<dbReference type="HAMAP" id="MF_00943">
    <property type="entry name" value="Maleate_isomerase"/>
    <property type="match status" value="1"/>
</dbReference>
<accession>A0ABW1MHI3</accession>
<dbReference type="Gene3D" id="3.40.50.12500">
    <property type="match status" value="1"/>
</dbReference>
<reference evidence="3" key="1">
    <citation type="journal article" date="2019" name="Int. J. Syst. Evol. Microbiol.">
        <title>The Global Catalogue of Microorganisms (GCM) 10K type strain sequencing project: providing services to taxonomists for standard genome sequencing and annotation.</title>
        <authorList>
            <consortium name="The Broad Institute Genomics Platform"/>
            <consortium name="The Broad Institute Genome Sequencing Center for Infectious Disease"/>
            <person name="Wu L."/>
            <person name="Ma J."/>
        </authorList>
    </citation>
    <scope>NUCLEOTIDE SEQUENCE [LARGE SCALE GENOMIC DNA]</scope>
    <source>
        <strain evidence="3">CGMCC 1.15180</strain>
    </source>
</reference>
<dbReference type="RefSeq" id="WP_031053865.1">
    <property type="nucleotide sequence ID" value="NZ_JBHSPX010000004.1"/>
</dbReference>
<dbReference type="EMBL" id="JBHSPX010000004">
    <property type="protein sequence ID" value="MFC6063276.1"/>
    <property type="molecule type" value="Genomic_DNA"/>
</dbReference>
<protein>
    <recommendedName>
        <fullName evidence="1">Maleate isomerase</fullName>
        <ecNumber evidence="1">5.2.1.1</ecNumber>
    </recommendedName>
    <alternativeName>
        <fullName evidence="1">Maleate cis-trans isomerase</fullName>
    </alternativeName>
</protein>
<dbReference type="PIRSF" id="PIRSF015736">
    <property type="entry name" value="MI"/>
    <property type="match status" value="1"/>
</dbReference>
<dbReference type="InterPro" id="IPR028615">
    <property type="entry name" value="Maleate_isomerase"/>
</dbReference>
<feature type="binding site" evidence="1">
    <location>
        <position position="137"/>
    </location>
    <ligand>
        <name>substrate</name>
    </ligand>
</feature>
<dbReference type="InterPro" id="IPR053714">
    <property type="entry name" value="Iso_Racemase_Enz_sf"/>
</dbReference>
<comment type="miscellaneous">
    <text evidence="1">Reaction is initiated by nucleophilic attack of cysteine at the double bond, yielding a covalent succinylcysteine-like intermediate.</text>
</comment>
<dbReference type="InterPro" id="IPR026286">
    <property type="entry name" value="MaiA/AMDase"/>
</dbReference>
<feature type="modified residue" description="S-(2-succinyl)cysteine" evidence="1">
    <location>
        <position position="80"/>
    </location>
</feature>
<dbReference type="EC" id="5.2.1.1" evidence="1"/>
<feature type="binding site" evidence="1">
    <location>
        <begin position="199"/>
        <end position="200"/>
    </location>
    <ligand>
        <name>substrate</name>
    </ligand>
</feature>
<comment type="similarity">
    <text evidence="1">Belongs to the maleate isomerase family.</text>
</comment>
<comment type="catalytic activity">
    <reaction evidence="1">
        <text>maleate = fumarate</text>
        <dbReference type="Rhea" id="RHEA:13169"/>
        <dbReference type="ChEBI" id="CHEBI:29806"/>
        <dbReference type="ChEBI" id="CHEBI:30780"/>
        <dbReference type="EC" id="5.2.1.1"/>
    </reaction>
</comment>
<dbReference type="Pfam" id="PF17645">
    <property type="entry name" value="Amdase"/>
    <property type="match status" value="1"/>
</dbReference>
<dbReference type="Proteomes" id="UP001596139">
    <property type="component" value="Unassembled WGS sequence"/>
</dbReference>
<feature type="active site" description="Nucleophile" evidence="1">
    <location>
        <position position="80"/>
    </location>
</feature>
<gene>
    <name evidence="1" type="primary">maiA</name>
    <name evidence="2" type="ORF">ACFP4F_12025</name>
</gene>
<evidence type="ECO:0000313" key="2">
    <source>
        <dbReference type="EMBL" id="MFC6063276.1"/>
    </source>
</evidence>
<feature type="binding site" evidence="1">
    <location>
        <position position="14"/>
    </location>
    <ligand>
        <name>substrate</name>
    </ligand>
</feature>
<feature type="binding site" evidence="1">
    <location>
        <position position="167"/>
    </location>
    <ligand>
        <name>substrate</name>
    </ligand>
</feature>
<dbReference type="PANTHER" id="PTHR40267">
    <property type="entry name" value="BLR3294 PROTEIN"/>
    <property type="match status" value="1"/>
</dbReference>
<keyword evidence="3" id="KW-1185">Reference proteome</keyword>
<organism evidence="2 3">
    <name type="scientific">Streptomyces ochraceiscleroticus</name>
    <dbReference type="NCBI Taxonomy" id="47761"/>
    <lineage>
        <taxon>Bacteria</taxon>
        <taxon>Bacillati</taxon>
        <taxon>Actinomycetota</taxon>
        <taxon>Actinomycetes</taxon>
        <taxon>Kitasatosporales</taxon>
        <taxon>Streptomycetaceae</taxon>
        <taxon>Streptomyces</taxon>
    </lineage>
</organism>
<dbReference type="PANTHER" id="PTHR40267:SF1">
    <property type="entry name" value="BLR3294 PROTEIN"/>
    <property type="match status" value="1"/>
</dbReference>
<keyword evidence="1" id="KW-0413">Isomerase</keyword>
<feature type="active site" description="Proton donor" evidence="1">
    <location>
        <position position="198"/>
    </location>
</feature>
<feature type="binding site" evidence="1">
    <location>
        <begin position="80"/>
        <end position="82"/>
    </location>
    <ligand>
        <name>substrate</name>
    </ligand>
</feature>
<name>A0ABW1MHI3_9ACTN</name>
<comment type="function">
    <text evidence="1">Catalyzes cis-trans isomerization of the C2-C3 double bond in maleate to yield fumarate.</text>
</comment>
<evidence type="ECO:0000313" key="3">
    <source>
        <dbReference type="Proteomes" id="UP001596139"/>
    </source>
</evidence>
<sequence>MTDHHIGMIVPSSNLTMETELPRMLRDRERARPGDRFVFHSSRMRMQHVTPEQLRGMNAQTERAALELADARPDVVATACLVAIMAQGPGHHCTAEAEITKALRGQGAQAPVVSSAGALLDGIAALGARRVAILTPYMKDLTRLVVDYIEDAGVEVVDALSLEVPDNLAVARLDPEDLRDHWRKLDLGRADALVLSACVQMPSLPAIQPVEDEAGLPVLSAATATTYRILTELGLDPVVPGAGRLLAGG</sequence>
<comment type="subunit">
    <text evidence="1">Homodimer.</text>
</comment>
<evidence type="ECO:0000256" key="1">
    <source>
        <dbReference type="HAMAP-Rule" id="MF_00943"/>
    </source>
</evidence>